<feature type="domain" description="Polymerase beta nucleotidyltransferase" evidence="1">
    <location>
        <begin position="21"/>
        <end position="109"/>
    </location>
</feature>
<dbReference type="SUPFAM" id="SSF81301">
    <property type="entry name" value="Nucleotidyltransferase"/>
    <property type="match status" value="1"/>
</dbReference>
<protein>
    <recommendedName>
        <fullName evidence="1">Polymerase beta nucleotidyltransferase domain-containing protein</fullName>
    </recommendedName>
</protein>
<gene>
    <name evidence="2" type="ordered locus">Pogu_2079</name>
</gene>
<reference evidence="2 3" key="1">
    <citation type="journal article" date="2012" name="Stand. Genomic Sci.">
        <title>Complete genome sequence of Pyrobaculum oguniense.</title>
        <authorList>
            <person name="Bernick D.L."/>
            <person name="Karplus K."/>
            <person name="Lui L.M."/>
            <person name="Coker J.K."/>
            <person name="Murphy J.N."/>
            <person name="Chan P.P."/>
            <person name="Cozen A.E."/>
            <person name="Lowe T.M."/>
        </authorList>
    </citation>
    <scope>NUCLEOTIDE SEQUENCE [LARGE SCALE GENOMIC DNA]</scope>
    <source>
        <strain evidence="2 3">TE7</strain>
    </source>
</reference>
<accession>H6QCR0</accession>
<dbReference type="PANTHER" id="PTHR43852">
    <property type="entry name" value="NUCLEOTIDYLTRANSFERASE"/>
    <property type="match status" value="1"/>
</dbReference>
<sequence>MSIRWFNLEPAERERVERILAQLLTSEEKVALAFIFGSFLGGGPFRYIDVAIWLAEEGDPVDAALYAEKLAARLTKAVGIPVDVAVINFGPGWLKHRALRGKPLVVKDEVAYAALWANVIDERLGLAHHGYTQE</sequence>
<dbReference type="InterPro" id="IPR041633">
    <property type="entry name" value="Polbeta"/>
</dbReference>
<dbReference type="InterPro" id="IPR052930">
    <property type="entry name" value="TA_antitoxin_MntA"/>
</dbReference>
<evidence type="ECO:0000313" key="2">
    <source>
        <dbReference type="EMBL" id="AFA40106.1"/>
    </source>
</evidence>
<dbReference type="eggNOG" id="arCOG02106">
    <property type="taxonomic scope" value="Archaea"/>
</dbReference>
<keyword evidence="3" id="KW-1185">Reference proteome</keyword>
<dbReference type="EMBL" id="CP003316">
    <property type="protein sequence ID" value="AFA40106.1"/>
    <property type="molecule type" value="Genomic_DNA"/>
</dbReference>
<dbReference type="Proteomes" id="UP000009062">
    <property type="component" value="Chromosome"/>
</dbReference>
<dbReference type="KEGG" id="pog:Pogu_2079"/>
<dbReference type="AlphaFoldDB" id="H6QCR0"/>
<organism evidence="2 3">
    <name type="scientific">Pyrobaculum oguniense (strain DSM 13380 / JCM 10595 / TE7)</name>
    <dbReference type="NCBI Taxonomy" id="698757"/>
    <lineage>
        <taxon>Archaea</taxon>
        <taxon>Thermoproteota</taxon>
        <taxon>Thermoprotei</taxon>
        <taxon>Thermoproteales</taxon>
        <taxon>Thermoproteaceae</taxon>
        <taxon>Pyrobaculum</taxon>
    </lineage>
</organism>
<dbReference type="PANTHER" id="PTHR43852:SF3">
    <property type="entry name" value="NUCLEOTIDYLTRANSFERASE"/>
    <property type="match status" value="1"/>
</dbReference>
<dbReference type="Pfam" id="PF18765">
    <property type="entry name" value="Polbeta"/>
    <property type="match status" value="1"/>
</dbReference>
<dbReference type="HOGENOM" id="CLU_130257_1_1_2"/>
<evidence type="ECO:0000259" key="1">
    <source>
        <dbReference type="Pfam" id="PF18765"/>
    </source>
</evidence>
<proteinExistence type="predicted"/>
<evidence type="ECO:0000313" key="3">
    <source>
        <dbReference type="Proteomes" id="UP000009062"/>
    </source>
</evidence>
<dbReference type="STRING" id="698757.Pogu_2079"/>
<name>H6QCR0_PYROT</name>
<dbReference type="InterPro" id="IPR043519">
    <property type="entry name" value="NT_sf"/>
</dbReference>